<gene>
    <name evidence="1" type="ORF">LMJF_28_0730</name>
</gene>
<dbReference type="KEGG" id="lma:LMJF_28_0730"/>
<dbReference type="PDB" id="7ANE">
    <property type="method" value="EM"/>
    <property type="resolution" value="3.90 A"/>
    <property type="chains" value="Au=1-186"/>
</dbReference>
<dbReference type="STRING" id="5664.Q4Q8J6"/>
<dbReference type="Proteomes" id="UP000000542">
    <property type="component" value="Chromosome 28"/>
</dbReference>
<evidence type="ECO:0007829" key="4">
    <source>
        <dbReference type="PDB" id="7AM2"/>
    </source>
</evidence>
<dbReference type="OMA" id="QRVRGRW"/>
<dbReference type="InParanoid" id="Q4Q8J6"/>
<evidence type="ECO:0007829" key="3">
    <source>
        <dbReference type="PDB" id="7AIH"/>
    </source>
</evidence>
<dbReference type="GeneID" id="5653280"/>
<name>Q4Q8J6_LEIMA</name>
<dbReference type="VEuPathDB" id="TriTrypDB:LmjF.28.0730"/>
<evidence type="ECO:0000313" key="1">
    <source>
        <dbReference type="EMBL" id="CAJ05137.1"/>
    </source>
</evidence>
<dbReference type="EMDB" id="EMD-11829"/>
<dbReference type="PDB" id="7AM2">
    <property type="method" value="EM"/>
    <property type="resolution" value="3.40 A"/>
    <property type="chains" value="Au=1-186"/>
</dbReference>
<dbReference type="VEuPathDB" id="TriTrypDB:LMJSD75_280013000"/>
<dbReference type="VEuPathDB" id="TriTrypDB:LMJFC_280013400"/>
<evidence type="ECO:0000313" key="2">
    <source>
        <dbReference type="Proteomes" id="UP000000542"/>
    </source>
</evidence>
<reference evidence="1 2" key="2">
    <citation type="journal article" date="2011" name="Genome Res.">
        <title>Chromosome and gene copy number variation allow major structural change between species and strains of Leishmania.</title>
        <authorList>
            <person name="Rogers M.B."/>
            <person name="Hilley J.D."/>
            <person name="Dickens N.J."/>
            <person name="Wilkes J."/>
            <person name="Bates P.A."/>
            <person name="Depledge D.P."/>
            <person name="Harris D."/>
            <person name="Her Y."/>
            <person name="Herzyk P."/>
            <person name="Imamura H."/>
            <person name="Otto T.D."/>
            <person name="Sanders M."/>
            <person name="Seeger K."/>
            <person name="Dujardin J.C."/>
            <person name="Berriman M."/>
            <person name="Smith D.F."/>
            <person name="Hertz-Fowler C."/>
            <person name="Mottram J.C."/>
        </authorList>
    </citation>
    <scope>NUCLEOTIDE SEQUENCE [LARGE SCALE GENOMIC DNA]</scope>
    <source>
        <strain evidence="2">MHOM/IL/81/Friedlin</strain>
    </source>
</reference>
<proteinExistence type="evidence at protein level"/>
<dbReference type="EMDB" id="EMD-11796"/>
<keyword evidence="2" id="KW-1185">Reference proteome</keyword>
<protein>
    <submittedName>
        <fullName evidence="1">Uncharacterized protein</fullName>
    </submittedName>
</protein>
<dbReference type="AlphaFoldDB" id="Q4Q8J6"/>
<sequence>MMLQHTSLLCRKALQSYPVPPRARNYERRWSSSRTNPYNRMFWRTVLNEDFARPSFWVSDFRHKYLAKHGMDYQGRVPASPAPGMYQGFSDVHKILANHPKPQRESRHLPVMPMTPRVVFEHAQEKRIDYAKKMHRDRRLVEQLRTHEFWGWYMKLQRVRGRWCKEHGVSSRGVYGPAVDAAELWG</sequence>
<dbReference type="VEuPathDB" id="TriTrypDB:LMJLV39_280013000"/>
<dbReference type="eggNOG" id="ENOG502S4T8">
    <property type="taxonomic scope" value="Eukaryota"/>
</dbReference>
<dbReference type="HOGENOM" id="CLU_1464109_0_0_1"/>
<organism evidence="1 2">
    <name type="scientific">Leishmania major</name>
    <dbReference type="NCBI Taxonomy" id="5664"/>
    <lineage>
        <taxon>Eukaryota</taxon>
        <taxon>Discoba</taxon>
        <taxon>Euglenozoa</taxon>
        <taxon>Kinetoplastea</taxon>
        <taxon>Metakinetoplastina</taxon>
        <taxon>Trypanosomatida</taxon>
        <taxon>Trypanosomatidae</taxon>
        <taxon>Leishmaniinae</taxon>
        <taxon>Leishmania</taxon>
    </lineage>
</organism>
<dbReference type="EMDB" id="EMD-11821"/>
<dbReference type="PDB" id="7AIH">
    <property type="method" value="EM"/>
    <property type="resolution" value="3.60 A"/>
    <property type="chains" value="Au=1-186"/>
</dbReference>
<reference evidence="3 4" key="3">
    <citation type="journal article" date="2020" name="Proc. Natl. Acad. Sci. U.S.A.">
        <title>Structure of the mature kinetoplastids mitoribosome and insights into its large subunit biogenesis.</title>
        <authorList>
            <person name="Soufari H."/>
            <person name="Waltz F."/>
            <person name="Parrot C."/>
            <person name="Durrieu-Gaillard S."/>
            <person name="Bochler A."/>
            <person name="Kuhn L."/>
            <person name="Sissler M."/>
            <person name="Hashem Y."/>
        </authorList>
    </citation>
    <scope>STRUCTURE BY ELECTRON MICROSCOPY (3.40 ANGSTROMS)</scope>
</reference>
<accession>Q4Q8J6</accession>
<keyword evidence="3 4" id="KW-0002">3D-structure</keyword>
<dbReference type="EMBL" id="FR796424">
    <property type="protein sequence ID" value="CAJ05137.1"/>
    <property type="molecule type" value="Genomic_DNA"/>
</dbReference>
<reference evidence="1 2" key="1">
    <citation type="journal article" date="2005" name="Science">
        <title>The genome of the kinetoplastid parasite, Leishmania major.</title>
        <authorList>
            <person name="Ivens A.C."/>
            <person name="Peacock C.S."/>
            <person name="Worthey E.A."/>
            <person name="Murphy L."/>
            <person name="Aggarwal G."/>
            <person name="Berriman M."/>
            <person name="Sisk E."/>
            <person name="Rajandream M.A."/>
            <person name="Adlem E."/>
            <person name="Aert R."/>
            <person name="Anupama A."/>
            <person name="Apostolou Z."/>
            <person name="Attipoe P."/>
            <person name="Bason N."/>
            <person name="Bauser C."/>
            <person name="Beck A."/>
            <person name="Beverley S.M."/>
            <person name="Bianchettin G."/>
            <person name="Borzym K."/>
            <person name="Bothe G."/>
            <person name="Bruschi C.V."/>
            <person name="Collins M."/>
            <person name="Cadag E."/>
            <person name="Ciarloni L."/>
            <person name="Clayton C."/>
            <person name="Coulson R.M."/>
            <person name="Cronin A."/>
            <person name="Cruz A.K."/>
            <person name="Davies R.M."/>
            <person name="De Gaudenzi J."/>
            <person name="Dobson D.E."/>
            <person name="Duesterhoeft A."/>
            <person name="Fazelina G."/>
            <person name="Fosker N."/>
            <person name="Frasch A.C."/>
            <person name="Fraser A."/>
            <person name="Fuchs M."/>
            <person name="Gabel C."/>
            <person name="Goble A."/>
            <person name="Goffeau A."/>
            <person name="Harris D."/>
            <person name="Hertz-Fowler C."/>
            <person name="Hilbert H."/>
            <person name="Horn D."/>
            <person name="Huang Y."/>
            <person name="Klages S."/>
            <person name="Knights A."/>
            <person name="Kube M."/>
            <person name="Larke N."/>
            <person name="Litvin L."/>
            <person name="Lord A."/>
            <person name="Louie T."/>
            <person name="Marra M."/>
            <person name="Masuy D."/>
            <person name="Matthews K."/>
            <person name="Michaeli S."/>
            <person name="Mottram J.C."/>
            <person name="Muller-Auer S."/>
            <person name="Munden H."/>
            <person name="Nelson S."/>
            <person name="Norbertczak H."/>
            <person name="Oliver K."/>
            <person name="O'neil S."/>
            <person name="Pentony M."/>
            <person name="Pohl T.M."/>
            <person name="Price C."/>
            <person name="Purnelle B."/>
            <person name="Quail M.A."/>
            <person name="Rabbinowitsch E."/>
            <person name="Reinhardt R."/>
            <person name="Rieger M."/>
            <person name="Rinta J."/>
            <person name="Robben J."/>
            <person name="Robertson L."/>
            <person name="Ruiz J.C."/>
            <person name="Rutter S."/>
            <person name="Saunders D."/>
            <person name="Schafer M."/>
            <person name="Schein J."/>
            <person name="Schwartz D.C."/>
            <person name="Seeger K."/>
            <person name="Seyler A."/>
            <person name="Sharp S."/>
            <person name="Shin H."/>
            <person name="Sivam D."/>
            <person name="Squares R."/>
            <person name="Squares S."/>
            <person name="Tosato V."/>
            <person name="Vogt C."/>
            <person name="Volckaert G."/>
            <person name="Wambutt R."/>
            <person name="Warren T."/>
            <person name="Wedler H."/>
            <person name="Woodward J."/>
            <person name="Zhou S."/>
            <person name="Zimmermann W."/>
            <person name="Smith D.F."/>
            <person name="Blackwell J.M."/>
            <person name="Stuart K.D."/>
            <person name="Barrell B."/>
            <person name="Myler P.J."/>
        </authorList>
    </citation>
    <scope>NUCLEOTIDE SEQUENCE [LARGE SCALE GENOMIC DNA]</scope>
    <source>
        <strain evidence="2">MHOM/IL/81/Friedlin</strain>
    </source>
</reference>
<dbReference type="RefSeq" id="XP_001684352.1">
    <property type="nucleotide sequence ID" value="XM_001684300.1"/>
</dbReference>